<dbReference type="STRING" id="4533.J3KUT7"/>
<feature type="chain" id="PRO_5003772022" description="FAS1 domain-containing protein" evidence="12">
    <location>
        <begin position="26"/>
        <end position="305"/>
    </location>
</feature>
<dbReference type="GO" id="GO:0098552">
    <property type="term" value="C:side of membrane"/>
    <property type="evidence" value="ECO:0007669"/>
    <property type="project" value="UniProtKB-KW"/>
</dbReference>
<dbReference type="Gene3D" id="2.30.180.10">
    <property type="entry name" value="FAS1 domain"/>
    <property type="match status" value="1"/>
</dbReference>
<name>J3KUT7_ORYBR</name>
<evidence type="ECO:0000256" key="1">
    <source>
        <dbReference type="ARBA" id="ARBA00004609"/>
    </source>
</evidence>
<sequence>MARKDTTSAVVLLGIIALLASSAAAFNITRILGELSDFSTFNNLLMQKKLADEINRRQTITVLAVDNGAAGGISSLPSDVQRKVLSVHVVLDYYDTKKLNAMKNHSTRLTTLFQSSGQATNHMGFLNCTKHSDGTMVFGSAEPGAPVTSQLVKLIASRPYNISVLQVSSAIVPPSIGTTNANNSKADAPLPALTKAKTPISAPAPSASKGKKGASSPKQDVRAPGPSNNDASADTPSDTPGPLADGPTADGPSTNGPTADGPTEADAPADDKSDAADAPKGSAGNRAVAGVGLGIVALLVITFSF</sequence>
<proteinExistence type="inferred from homology"/>
<dbReference type="PANTHER" id="PTHR32382:SF88">
    <property type="entry name" value="OS02G0461500 PROTEIN"/>
    <property type="match status" value="1"/>
</dbReference>
<dbReference type="FunFam" id="2.30.180.10:FF:000015">
    <property type="entry name" value="Fasciclin-like arabinogalactan protein 3"/>
    <property type="match status" value="1"/>
</dbReference>
<keyword evidence="9" id="KW-0449">Lipoprotein</keyword>
<accession>J3KUT7</accession>
<evidence type="ECO:0000256" key="7">
    <source>
        <dbReference type="ARBA" id="ARBA00023136"/>
    </source>
</evidence>
<dbReference type="HOGENOM" id="CLU_058119_0_0_1"/>
<comment type="similarity">
    <text evidence="2">Belongs to the fasciclin-like AGP family.</text>
</comment>
<organism evidence="14">
    <name type="scientific">Oryza brachyantha</name>
    <name type="common">malo sina</name>
    <dbReference type="NCBI Taxonomy" id="4533"/>
    <lineage>
        <taxon>Eukaryota</taxon>
        <taxon>Viridiplantae</taxon>
        <taxon>Streptophyta</taxon>
        <taxon>Embryophyta</taxon>
        <taxon>Tracheophyta</taxon>
        <taxon>Spermatophyta</taxon>
        <taxon>Magnoliopsida</taxon>
        <taxon>Liliopsida</taxon>
        <taxon>Poales</taxon>
        <taxon>Poaceae</taxon>
        <taxon>BOP clade</taxon>
        <taxon>Oryzoideae</taxon>
        <taxon>Oryzeae</taxon>
        <taxon>Oryzinae</taxon>
        <taxon>Oryza</taxon>
    </lineage>
</organism>
<dbReference type="PANTHER" id="PTHR32382">
    <property type="entry name" value="FASCICLIN-LIKE ARABINOGALACTAN PROTEIN"/>
    <property type="match status" value="1"/>
</dbReference>
<dbReference type="Proteomes" id="UP000006038">
    <property type="component" value="Unassembled WGS sequence"/>
</dbReference>
<feature type="compositionally biased region" description="Polar residues" evidence="11">
    <location>
        <begin position="226"/>
        <end position="238"/>
    </location>
</feature>
<dbReference type="InterPro" id="IPR036378">
    <property type="entry name" value="FAS1_dom_sf"/>
</dbReference>
<keyword evidence="5 12" id="KW-0732">Signal</keyword>
<protein>
    <recommendedName>
        <fullName evidence="13">FAS1 domain-containing protein</fullName>
    </recommendedName>
</protein>
<evidence type="ECO:0000313" key="15">
    <source>
        <dbReference type="Proteomes" id="UP000006038"/>
    </source>
</evidence>
<feature type="region of interest" description="Disordered" evidence="11">
    <location>
        <begin position="194"/>
        <end position="288"/>
    </location>
</feature>
<dbReference type="Gramene" id="OB0080G10020.1">
    <property type="protein sequence ID" value="OB0080G10020.1"/>
    <property type="gene ID" value="OB0080G10020"/>
</dbReference>
<evidence type="ECO:0000256" key="11">
    <source>
        <dbReference type="SAM" id="MobiDB-lite"/>
    </source>
</evidence>
<keyword evidence="15" id="KW-1185">Reference proteome</keyword>
<dbReference type="OMA" id="KILMNHV"/>
<dbReference type="InterPro" id="IPR000782">
    <property type="entry name" value="FAS1_domain"/>
</dbReference>
<evidence type="ECO:0000256" key="8">
    <source>
        <dbReference type="ARBA" id="ARBA00023180"/>
    </source>
</evidence>
<evidence type="ECO:0000313" key="14">
    <source>
        <dbReference type="EnsemblPlants" id="OB0080G10020.1"/>
    </source>
</evidence>
<evidence type="ECO:0000259" key="13">
    <source>
        <dbReference type="PROSITE" id="PS50213"/>
    </source>
</evidence>
<keyword evidence="3" id="KW-1003">Cell membrane</keyword>
<evidence type="ECO:0000256" key="2">
    <source>
        <dbReference type="ARBA" id="ARBA00007843"/>
    </source>
</evidence>
<reference evidence="14" key="1">
    <citation type="submission" date="2015-06" db="UniProtKB">
        <authorList>
            <consortium name="EnsemblPlants"/>
        </authorList>
    </citation>
    <scope>IDENTIFICATION</scope>
</reference>
<dbReference type="PROSITE" id="PS50213">
    <property type="entry name" value="FAS1"/>
    <property type="match status" value="1"/>
</dbReference>
<evidence type="ECO:0000256" key="3">
    <source>
        <dbReference type="ARBA" id="ARBA00022475"/>
    </source>
</evidence>
<keyword evidence="4" id="KW-0336">GPI-anchor</keyword>
<dbReference type="InterPro" id="IPR033254">
    <property type="entry name" value="Plant_FLA"/>
</dbReference>
<dbReference type="GO" id="GO:0005886">
    <property type="term" value="C:plasma membrane"/>
    <property type="evidence" value="ECO:0007669"/>
    <property type="project" value="UniProtKB-SubCell"/>
</dbReference>
<dbReference type="eggNOG" id="ENOG502RZZR">
    <property type="taxonomic scope" value="Eukaryota"/>
</dbReference>
<dbReference type="EnsemblPlants" id="OB0080G10020.1">
    <property type="protein sequence ID" value="OB0080G10020.1"/>
    <property type="gene ID" value="OB0080G10020"/>
</dbReference>
<evidence type="ECO:0000256" key="6">
    <source>
        <dbReference type="ARBA" id="ARBA00022974"/>
    </source>
</evidence>
<evidence type="ECO:0000256" key="9">
    <source>
        <dbReference type="ARBA" id="ARBA00023288"/>
    </source>
</evidence>
<dbReference type="SUPFAM" id="SSF82153">
    <property type="entry name" value="FAS1 domain"/>
    <property type="match status" value="1"/>
</dbReference>
<dbReference type="AlphaFoldDB" id="J3KUT7"/>
<evidence type="ECO:0000256" key="10">
    <source>
        <dbReference type="ARBA" id="ARBA00024686"/>
    </source>
</evidence>
<comment type="function">
    <text evidence="10">May be a cell surface adhesion protein.</text>
</comment>
<feature type="domain" description="FAS1" evidence="13">
    <location>
        <begin position="25"/>
        <end position="172"/>
    </location>
</feature>
<keyword evidence="7" id="KW-0472">Membrane</keyword>
<evidence type="ECO:0000256" key="4">
    <source>
        <dbReference type="ARBA" id="ARBA00022622"/>
    </source>
</evidence>
<comment type="subcellular location">
    <subcellularLocation>
        <location evidence="1">Cell membrane</location>
        <topology evidence="1">Lipid-anchor</topology>
        <topology evidence="1">GPI-anchor</topology>
    </subcellularLocation>
</comment>
<feature type="signal peptide" evidence="12">
    <location>
        <begin position="1"/>
        <end position="25"/>
    </location>
</feature>
<evidence type="ECO:0000256" key="5">
    <source>
        <dbReference type="ARBA" id="ARBA00022729"/>
    </source>
</evidence>
<keyword evidence="8" id="KW-0325">Glycoprotein</keyword>
<dbReference type="Pfam" id="PF02469">
    <property type="entry name" value="Fasciclin"/>
    <property type="match status" value="1"/>
</dbReference>
<feature type="compositionally biased region" description="Low complexity" evidence="11">
    <location>
        <begin position="194"/>
        <end position="218"/>
    </location>
</feature>
<keyword evidence="6" id="KW-0654">Proteoglycan</keyword>
<evidence type="ECO:0000256" key="12">
    <source>
        <dbReference type="SAM" id="SignalP"/>
    </source>
</evidence>